<organism evidence="4 5">
    <name type="scientific">bacterium (Candidatus Blackallbacteria) CG17_big_fil_post_rev_8_21_14_2_50_48_46</name>
    <dbReference type="NCBI Taxonomy" id="2014261"/>
    <lineage>
        <taxon>Bacteria</taxon>
        <taxon>Candidatus Blackallbacteria</taxon>
    </lineage>
</organism>
<evidence type="ECO:0000313" key="4">
    <source>
        <dbReference type="EMBL" id="PIW15943.1"/>
    </source>
</evidence>
<proteinExistence type="predicted"/>
<dbReference type="Proteomes" id="UP000231019">
    <property type="component" value="Unassembled WGS sequence"/>
</dbReference>
<dbReference type="InterPro" id="IPR050123">
    <property type="entry name" value="Prok_molybdopt-oxidoreductase"/>
</dbReference>
<name>A0A2M7G2C1_9BACT</name>
<keyword evidence="1" id="KW-0479">Metal-binding</keyword>
<dbReference type="AlphaFoldDB" id="A0A2M7G2C1"/>
<evidence type="ECO:0000256" key="3">
    <source>
        <dbReference type="ARBA" id="ARBA00023014"/>
    </source>
</evidence>
<dbReference type="PANTHER" id="PTHR43105:SF10">
    <property type="entry name" value="NADH-QUINONE OXIDOREDUCTASE SUBUNIT G"/>
    <property type="match status" value="1"/>
</dbReference>
<comment type="caution">
    <text evidence="4">The sequence shown here is derived from an EMBL/GenBank/DDBJ whole genome shotgun (WGS) entry which is preliminary data.</text>
</comment>
<protein>
    <recommendedName>
        <fullName evidence="6">Molybdopterin dinucleotide-binding domain-containing protein</fullName>
    </recommendedName>
</protein>
<dbReference type="PANTHER" id="PTHR43105">
    <property type="entry name" value="RESPIRATORY NITRATE REDUCTASE"/>
    <property type="match status" value="1"/>
</dbReference>
<dbReference type="GO" id="GO:0046872">
    <property type="term" value="F:metal ion binding"/>
    <property type="evidence" value="ECO:0007669"/>
    <property type="project" value="UniProtKB-KW"/>
</dbReference>
<reference evidence="4 5" key="1">
    <citation type="submission" date="2017-09" db="EMBL/GenBank/DDBJ databases">
        <title>Depth-based differentiation of microbial function through sediment-hosted aquifers and enrichment of novel symbionts in the deep terrestrial subsurface.</title>
        <authorList>
            <person name="Probst A.J."/>
            <person name="Ladd B."/>
            <person name="Jarett J.K."/>
            <person name="Geller-Mcgrath D.E."/>
            <person name="Sieber C.M."/>
            <person name="Emerson J.B."/>
            <person name="Anantharaman K."/>
            <person name="Thomas B.C."/>
            <person name="Malmstrom R."/>
            <person name="Stieglmeier M."/>
            <person name="Klingl A."/>
            <person name="Woyke T."/>
            <person name="Ryan C.M."/>
            <person name="Banfield J.F."/>
        </authorList>
    </citation>
    <scope>NUCLEOTIDE SEQUENCE [LARGE SCALE GENOMIC DNA]</scope>
    <source>
        <strain evidence="4">CG17_big_fil_post_rev_8_21_14_2_50_48_46</strain>
    </source>
</reference>
<evidence type="ECO:0008006" key="6">
    <source>
        <dbReference type="Google" id="ProtNLM"/>
    </source>
</evidence>
<sequence>MDNFQTFFTENLPVLAHPELLPLRQSPPPWAFPEHAQQNALSTGQQACHYCGLGDSLQADLRVSPTQGCEKLQMSRKQSILPFGMHLQPSILDITGQRVSLSYSAALERLALLLLDHRPAQAQTLIYTSGQVDYFALFAMHEVFRLLGVRSIASNAEHGYWSGALYQEFLTGQARPFIQYDQAVNGPNRLFLLSGWNGLVSHPPLFEALMQQEPDLYLIEVMVTETAKKIMSELGPERVLFIRPGSDSLLALCLAHEILTHYPQAIDHAFVKHFADAASFENYLAFARQERFHPEQIVPLIASEYAHREKLLRAVRHLASHLASPDTVPVHIPSLGLSQTAGIVPHCLWANLLACLGKFGLNPEGELLGGVLQVPGQSNEESVIQMLSSTHFPGRIPFDQAGAEDAARRVNLPPDVYDRALACNPRSALDFSEPQPRRELFLFFGTRFERMMMNSTRWQRKLLDPLVQFVVIDPFPDAFSLKHAALVIPTAPPSAAFRLSQSGEWRLNLSWPRHQSPAQMRSDVTLIYDTITMVMRLLQRDTALGLRHPDLSRLMQSGYLQNRFAPPEMGGRLMRQEGEVNRAQLWDRIQAYWTGQTGQNTLFCRPENKEGKLVSWLELLEQGSLIHGGVGSTLYRLDPQNADLPFASVKGERRRFEFFLPQEHEIQPSSGIVLITGRSHLSEQEVDLRWRQDAFNSCKTSPTAHRPQETLAHISLGLAERLDLKPYDRVWLTNRDTRESLVVKVIPSKRVNGENIYLSIHPTWEDEQKQRSLNQLTSHLGRCQYTGQTALKLTRVTIEKLESEN</sequence>
<evidence type="ECO:0000256" key="1">
    <source>
        <dbReference type="ARBA" id="ARBA00022723"/>
    </source>
</evidence>
<dbReference type="SUPFAM" id="SSF53706">
    <property type="entry name" value="Formate dehydrogenase/DMSO reductase, domains 1-3"/>
    <property type="match status" value="1"/>
</dbReference>
<dbReference type="Gene3D" id="2.40.40.20">
    <property type="match status" value="1"/>
</dbReference>
<dbReference type="GO" id="GO:0051536">
    <property type="term" value="F:iron-sulfur cluster binding"/>
    <property type="evidence" value="ECO:0007669"/>
    <property type="project" value="UniProtKB-KW"/>
</dbReference>
<dbReference type="EMBL" id="PFFQ01000041">
    <property type="protein sequence ID" value="PIW15943.1"/>
    <property type="molecule type" value="Genomic_DNA"/>
</dbReference>
<evidence type="ECO:0000313" key="5">
    <source>
        <dbReference type="Proteomes" id="UP000231019"/>
    </source>
</evidence>
<accession>A0A2M7G2C1</accession>
<keyword evidence="2" id="KW-0408">Iron</keyword>
<dbReference type="InterPro" id="IPR009010">
    <property type="entry name" value="Asp_de-COase-like_dom_sf"/>
</dbReference>
<dbReference type="Gene3D" id="3.40.228.10">
    <property type="entry name" value="Dimethylsulfoxide Reductase, domain 2"/>
    <property type="match status" value="1"/>
</dbReference>
<dbReference type="GO" id="GO:0016020">
    <property type="term" value="C:membrane"/>
    <property type="evidence" value="ECO:0007669"/>
    <property type="project" value="TreeGrafter"/>
</dbReference>
<gene>
    <name evidence="4" type="ORF">COW36_14595</name>
</gene>
<keyword evidence="3" id="KW-0411">Iron-sulfur</keyword>
<dbReference type="SUPFAM" id="SSF50692">
    <property type="entry name" value="ADC-like"/>
    <property type="match status" value="1"/>
</dbReference>
<evidence type="ECO:0000256" key="2">
    <source>
        <dbReference type="ARBA" id="ARBA00023004"/>
    </source>
</evidence>